<dbReference type="EMBL" id="JBHSLD010000028">
    <property type="protein sequence ID" value="MFC5382570.1"/>
    <property type="molecule type" value="Genomic_DNA"/>
</dbReference>
<name>A0ABW0GRF2_9MICO</name>
<dbReference type="Proteomes" id="UP001596122">
    <property type="component" value="Unassembled WGS sequence"/>
</dbReference>
<evidence type="ECO:0000256" key="1">
    <source>
        <dbReference type="SAM" id="Coils"/>
    </source>
</evidence>
<evidence type="ECO:0000313" key="3">
    <source>
        <dbReference type="EMBL" id="MFC5382570.1"/>
    </source>
</evidence>
<evidence type="ECO:0008006" key="5">
    <source>
        <dbReference type="Google" id="ProtNLM"/>
    </source>
</evidence>
<keyword evidence="1" id="KW-0175">Coiled coil</keyword>
<evidence type="ECO:0000313" key="4">
    <source>
        <dbReference type="Proteomes" id="UP001596122"/>
    </source>
</evidence>
<evidence type="ECO:0000256" key="2">
    <source>
        <dbReference type="SAM" id="MobiDB-lite"/>
    </source>
</evidence>
<feature type="coiled-coil region" evidence="1">
    <location>
        <begin position="123"/>
        <end position="157"/>
    </location>
</feature>
<sequence>MSGRHRASTRRRWWQLVLPTRRRVAQPSRPAGARPSGPALALVGAAGLCGVLVGSTLDPAAGTALMAVSAVAPAVVTGRALGRARRALATETRRRHVLAGEVAVADLQLRRMSDRVGALADARADAAAELETARRHLRQVRVELATARGELSGAREDAARARAAAAAAVAAREELRVRLHAARAETAAATEAVRRAEAAGVPVASRPLPIRGQRSFASVDLRVFDAFTEADMGLEDAALDAPARRGRHAADPVLEPRTSEPSRVSTARSTVRAARDVA</sequence>
<feature type="compositionally biased region" description="Polar residues" evidence="2">
    <location>
        <begin position="259"/>
        <end position="269"/>
    </location>
</feature>
<proteinExistence type="predicted"/>
<comment type="caution">
    <text evidence="3">The sequence shown here is derived from an EMBL/GenBank/DDBJ whole genome shotgun (WGS) entry which is preliminary data.</text>
</comment>
<accession>A0ABW0GRF2</accession>
<keyword evidence="4" id="KW-1185">Reference proteome</keyword>
<reference evidence="4" key="1">
    <citation type="journal article" date="2019" name="Int. J. Syst. Evol. Microbiol.">
        <title>The Global Catalogue of Microorganisms (GCM) 10K type strain sequencing project: providing services to taxonomists for standard genome sequencing and annotation.</title>
        <authorList>
            <consortium name="The Broad Institute Genomics Platform"/>
            <consortium name="The Broad Institute Genome Sequencing Center for Infectious Disease"/>
            <person name="Wu L."/>
            <person name="Ma J."/>
        </authorList>
    </citation>
    <scope>NUCLEOTIDE SEQUENCE [LARGE SCALE GENOMIC DNA]</scope>
    <source>
        <strain evidence="4">CCUG 43114</strain>
    </source>
</reference>
<feature type="region of interest" description="Disordered" evidence="2">
    <location>
        <begin position="238"/>
        <end position="278"/>
    </location>
</feature>
<protein>
    <recommendedName>
        <fullName evidence="5">Secreted protein</fullName>
    </recommendedName>
</protein>
<dbReference type="RefSeq" id="WP_340270209.1">
    <property type="nucleotide sequence ID" value="NZ_JBBEOG010000006.1"/>
</dbReference>
<gene>
    <name evidence="3" type="ORF">ACFPJ6_17540</name>
</gene>
<organism evidence="3 4">
    <name type="scientific">Aquipuribacter nitratireducens</name>
    <dbReference type="NCBI Taxonomy" id="650104"/>
    <lineage>
        <taxon>Bacteria</taxon>
        <taxon>Bacillati</taxon>
        <taxon>Actinomycetota</taxon>
        <taxon>Actinomycetes</taxon>
        <taxon>Micrococcales</taxon>
        <taxon>Intrasporangiaceae</taxon>
        <taxon>Aquipuribacter</taxon>
    </lineage>
</organism>